<evidence type="ECO:0008006" key="4">
    <source>
        <dbReference type="Google" id="ProtNLM"/>
    </source>
</evidence>
<evidence type="ECO:0000313" key="3">
    <source>
        <dbReference type="Proteomes" id="UP001152799"/>
    </source>
</evidence>
<sequence>MSQLSLHDQAVLNCVFNPNLPIGEASEKDEPKDTEECTSEVLATKSMEIEAIQVAEKGDLNKGLNILNEAIKIAPKRPSLFNNRANVYQYMRQFEDAFDDLTTAIALCTEHHQKTLCQAHCQRGVLHKRADRIELARADFEKAAELGSKFAKSQLIELNPYAALCNQMLRKVMEKLN</sequence>
<reference evidence="2" key="1">
    <citation type="submission" date="2022-01" db="EMBL/GenBank/DDBJ databases">
        <authorList>
            <person name="King R."/>
        </authorList>
    </citation>
    <scope>NUCLEOTIDE SEQUENCE</scope>
</reference>
<dbReference type="Proteomes" id="UP001152799">
    <property type="component" value="Chromosome 9"/>
</dbReference>
<dbReference type="InterPro" id="IPR019734">
    <property type="entry name" value="TPR_rpt"/>
</dbReference>
<evidence type="ECO:0000256" key="1">
    <source>
        <dbReference type="ARBA" id="ARBA00006995"/>
    </source>
</evidence>
<dbReference type="PANTHER" id="PTHR21405">
    <property type="entry name" value="CDNA SEQUENCE BC021608"/>
    <property type="match status" value="1"/>
</dbReference>
<dbReference type="AlphaFoldDB" id="A0A9N9MZY0"/>
<gene>
    <name evidence="2" type="ORF">CEUTPL_LOCUS14481</name>
</gene>
<dbReference type="PANTHER" id="PTHR21405:SF0">
    <property type="entry name" value="TETRATRICOPEPTIDE REPEAT PROTEIN 36"/>
    <property type="match status" value="1"/>
</dbReference>
<dbReference type="SUPFAM" id="SSF48452">
    <property type="entry name" value="TPR-like"/>
    <property type="match status" value="1"/>
</dbReference>
<comment type="similarity">
    <text evidence="1">Belongs to the TTC36 family.</text>
</comment>
<dbReference type="InterPro" id="IPR011990">
    <property type="entry name" value="TPR-like_helical_dom_sf"/>
</dbReference>
<name>A0A9N9MZY0_9CUCU</name>
<protein>
    <recommendedName>
        <fullName evidence="4">Tetratricopeptide repeat protein 36</fullName>
    </recommendedName>
</protein>
<organism evidence="2 3">
    <name type="scientific">Ceutorhynchus assimilis</name>
    <name type="common">cabbage seed weevil</name>
    <dbReference type="NCBI Taxonomy" id="467358"/>
    <lineage>
        <taxon>Eukaryota</taxon>
        <taxon>Metazoa</taxon>
        <taxon>Ecdysozoa</taxon>
        <taxon>Arthropoda</taxon>
        <taxon>Hexapoda</taxon>
        <taxon>Insecta</taxon>
        <taxon>Pterygota</taxon>
        <taxon>Neoptera</taxon>
        <taxon>Endopterygota</taxon>
        <taxon>Coleoptera</taxon>
        <taxon>Polyphaga</taxon>
        <taxon>Cucujiformia</taxon>
        <taxon>Curculionidae</taxon>
        <taxon>Ceutorhynchinae</taxon>
        <taxon>Ceutorhynchus</taxon>
    </lineage>
</organism>
<dbReference type="InterPro" id="IPR038906">
    <property type="entry name" value="TTC36"/>
</dbReference>
<proteinExistence type="inferred from homology"/>
<dbReference type="GO" id="GO:0006570">
    <property type="term" value="P:tyrosine metabolic process"/>
    <property type="evidence" value="ECO:0007669"/>
    <property type="project" value="TreeGrafter"/>
</dbReference>
<dbReference type="OrthoDB" id="539634at2759"/>
<dbReference type="Pfam" id="PF13181">
    <property type="entry name" value="TPR_8"/>
    <property type="match status" value="1"/>
</dbReference>
<dbReference type="EMBL" id="OU892285">
    <property type="protein sequence ID" value="CAG9774099.1"/>
    <property type="molecule type" value="Genomic_DNA"/>
</dbReference>
<accession>A0A9N9MZY0</accession>
<evidence type="ECO:0000313" key="2">
    <source>
        <dbReference type="EMBL" id="CAG9774099.1"/>
    </source>
</evidence>
<dbReference type="Gene3D" id="1.25.40.10">
    <property type="entry name" value="Tetratricopeptide repeat domain"/>
    <property type="match status" value="1"/>
</dbReference>
<dbReference type="SMART" id="SM00028">
    <property type="entry name" value="TPR"/>
    <property type="match status" value="2"/>
</dbReference>
<keyword evidence="3" id="KW-1185">Reference proteome</keyword>